<evidence type="ECO:0000256" key="6">
    <source>
        <dbReference type="SAM" id="MobiDB-lite"/>
    </source>
</evidence>
<feature type="domain" description="PCI" evidence="7">
    <location>
        <begin position="215"/>
        <end position="396"/>
    </location>
</feature>
<evidence type="ECO:0000313" key="9">
    <source>
        <dbReference type="Proteomes" id="UP000799302"/>
    </source>
</evidence>
<evidence type="ECO:0000259" key="7">
    <source>
        <dbReference type="PROSITE" id="PS50250"/>
    </source>
</evidence>
<dbReference type="PROSITE" id="PS50250">
    <property type="entry name" value="PCI"/>
    <property type="match status" value="1"/>
</dbReference>
<dbReference type="PANTHER" id="PTHR14145:SF2">
    <property type="entry name" value="COP9 SIGNALOSOME COMPLEX SUBUNIT 1"/>
    <property type="match status" value="1"/>
</dbReference>
<dbReference type="GO" id="GO:0005737">
    <property type="term" value="C:cytoplasm"/>
    <property type="evidence" value="ECO:0007669"/>
    <property type="project" value="UniProtKB-SubCell"/>
</dbReference>
<accession>A0A6A6ULX8</accession>
<dbReference type="PANTHER" id="PTHR14145">
    <property type="entry name" value="26S PROTESOME SUBUNIT 6"/>
    <property type="match status" value="1"/>
</dbReference>
<keyword evidence="4" id="KW-0736">Signalosome</keyword>
<keyword evidence="9" id="KW-1185">Reference proteome</keyword>
<evidence type="ECO:0000256" key="2">
    <source>
        <dbReference type="ARBA" id="ARBA00004496"/>
    </source>
</evidence>
<organism evidence="8 9">
    <name type="scientific">Microthyrium microscopicum</name>
    <dbReference type="NCBI Taxonomy" id="703497"/>
    <lineage>
        <taxon>Eukaryota</taxon>
        <taxon>Fungi</taxon>
        <taxon>Dikarya</taxon>
        <taxon>Ascomycota</taxon>
        <taxon>Pezizomycotina</taxon>
        <taxon>Dothideomycetes</taxon>
        <taxon>Dothideomycetes incertae sedis</taxon>
        <taxon>Microthyriales</taxon>
        <taxon>Microthyriaceae</taxon>
        <taxon>Microthyrium</taxon>
    </lineage>
</organism>
<comment type="subcellular location">
    <subcellularLocation>
        <location evidence="2">Cytoplasm</location>
    </subcellularLocation>
    <subcellularLocation>
        <location evidence="1">Nucleus</location>
    </subcellularLocation>
</comment>
<keyword evidence="3" id="KW-0963">Cytoplasm</keyword>
<evidence type="ECO:0000256" key="1">
    <source>
        <dbReference type="ARBA" id="ARBA00004123"/>
    </source>
</evidence>
<dbReference type="InterPro" id="IPR045135">
    <property type="entry name" value="Rpn7_N"/>
</dbReference>
<dbReference type="InterPro" id="IPR019585">
    <property type="entry name" value="Rpn7/CSN1"/>
</dbReference>
<dbReference type="Gene3D" id="1.25.40.570">
    <property type="match status" value="1"/>
</dbReference>
<dbReference type="Pfam" id="PF10602">
    <property type="entry name" value="RPN7"/>
    <property type="match status" value="1"/>
</dbReference>
<dbReference type="EMBL" id="MU004231">
    <property type="protein sequence ID" value="KAF2673242.1"/>
    <property type="molecule type" value="Genomic_DNA"/>
</dbReference>
<keyword evidence="5" id="KW-0539">Nucleus</keyword>
<dbReference type="AlphaFoldDB" id="A0A6A6ULX8"/>
<dbReference type="OrthoDB" id="422427at2759"/>
<reference evidence="8" key="1">
    <citation type="journal article" date="2020" name="Stud. Mycol.">
        <title>101 Dothideomycetes genomes: a test case for predicting lifestyles and emergence of pathogens.</title>
        <authorList>
            <person name="Haridas S."/>
            <person name="Albert R."/>
            <person name="Binder M."/>
            <person name="Bloem J."/>
            <person name="Labutti K."/>
            <person name="Salamov A."/>
            <person name="Andreopoulos B."/>
            <person name="Baker S."/>
            <person name="Barry K."/>
            <person name="Bills G."/>
            <person name="Bluhm B."/>
            <person name="Cannon C."/>
            <person name="Castanera R."/>
            <person name="Culley D."/>
            <person name="Daum C."/>
            <person name="Ezra D."/>
            <person name="Gonzalez J."/>
            <person name="Henrissat B."/>
            <person name="Kuo A."/>
            <person name="Liang C."/>
            <person name="Lipzen A."/>
            <person name="Lutzoni F."/>
            <person name="Magnuson J."/>
            <person name="Mondo S."/>
            <person name="Nolan M."/>
            <person name="Ohm R."/>
            <person name="Pangilinan J."/>
            <person name="Park H.-J."/>
            <person name="Ramirez L."/>
            <person name="Alfaro M."/>
            <person name="Sun H."/>
            <person name="Tritt A."/>
            <person name="Yoshinaga Y."/>
            <person name="Zwiers L.-H."/>
            <person name="Turgeon B."/>
            <person name="Goodwin S."/>
            <person name="Spatafora J."/>
            <person name="Crous P."/>
            <person name="Grigoriev I."/>
        </authorList>
    </citation>
    <scope>NUCLEOTIDE SEQUENCE</scope>
    <source>
        <strain evidence="8">CBS 115976</strain>
    </source>
</reference>
<dbReference type="Proteomes" id="UP000799302">
    <property type="component" value="Unassembled WGS sequence"/>
</dbReference>
<evidence type="ECO:0000313" key="8">
    <source>
        <dbReference type="EMBL" id="KAF2673242.1"/>
    </source>
</evidence>
<dbReference type="Pfam" id="PF01399">
    <property type="entry name" value="PCI"/>
    <property type="match status" value="1"/>
</dbReference>
<sequence length="473" mass="52679">MAAAKETPKIDLDSYITNYEGRLLIERLATIGSSNSHLAPEALHLAVKQAKQGINAERYTELAKQLQSVAPNDPLAVIDTDWIAITNRRTRAETERLDAELKQYKNNLIKESIRMGNEDLGNHYLAMGDCSSAFKCYAKMRESCTTPKHISEMNLKLLFVSITQQNWTAAATYRVKMSGLGISADERTARFDPLMNAATALANLNSGSFRDAANLFLDVNPNYILLPPQAGIKFQKEVISPNDIAIYGGLCALATMNSAELRTHVLENQPFRQFLELEPHLRRAISMFCNSKFTSCLAVLDSYAADYKLDYYLQKHFNMLYHCIRTKSLVQWLSAFSVVTFEEISKAFPPTKHIPASLVKSGSWTLEEELSALVKTGLNARIDSVSERLTSPTPDARLLMIENTLNMASTQERVLSLRLHRISMAYGDGLEVKAPKFPQFPTSSFGEPINSDGGHFTRGSGRKKEGGMGSFMV</sequence>
<proteinExistence type="predicted"/>
<dbReference type="GO" id="GO:0008180">
    <property type="term" value="C:COP9 signalosome"/>
    <property type="evidence" value="ECO:0007669"/>
    <property type="project" value="UniProtKB-KW"/>
</dbReference>
<name>A0A6A6ULX8_9PEZI</name>
<evidence type="ECO:0000256" key="5">
    <source>
        <dbReference type="ARBA" id="ARBA00023242"/>
    </source>
</evidence>
<dbReference type="InterPro" id="IPR000717">
    <property type="entry name" value="PCI_dom"/>
</dbReference>
<evidence type="ECO:0000256" key="4">
    <source>
        <dbReference type="ARBA" id="ARBA00022790"/>
    </source>
</evidence>
<gene>
    <name evidence="8" type="ORF">BT63DRAFT_410274</name>
</gene>
<evidence type="ECO:0000256" key="3">
    <source>
        <dbReference type="ARBA" id="ARBA00022490"/>
    </source>
</evidence>
<protein>
    <recommendedName>
        <fullName evidence="7">PCI domain-containing protein</fullName>
    </recommendedName>
</protein>
<feature type="region of interest" description="Disordered" evidence="6">
    <location>
        <begin position="442"/>
        <end position="473"/>
    </location>
</feature>